<organism evidence="4 5">
    <name type="scientific">Solirubrum puertoriconensis</name>
    <dbReference type="NCBI Taxonomy" id="1751427"/>
    <lineage>
        <taxon>Bacteria</taxon>
        <taxon>Pseudomonadati</taxon>
        <taxon>Bacteroidota</taxon>
        <taxon>Cytophagia</taxon>
        <taxon>Cytophagales</taxon>
    </lineage>
</organism>
<protein>
    <recommendedName>
        <fullName evidence="3">Terminase large subunit gp17-like C-terminal domain-containing protein</fullName>
    </recommendedName>
</protein>
<dbReference type="InterPro" id="IPR006517">
    <property type="entry name" value="Phage_terminase_lsu-like_C"/>
</dbReference>
<dbReference type="RefSeq" id="WP_059071057.1">
    <property type="nucleotide sequence ID" value="NZ_LNAL01000007.1"/>
</dbReference>
<gene>
    <name evidence="4" type="ORF">ASU33_13850</name>
</gene>
<dbReference type="InterPro" id="IPR027417">
    <property type="entry name" value="P-loop_NTPase"/>
</dbReference>
<dbReference type="Gene3D" id="3.40.50.300">
    <property type="entry name" value="P-loop containing nucleotide triphosphate hydrolases"/>
    <property type="match status" value="1"/>
</dbReference>
<feature type="region of interest" description="Disordered" evidence="2">
    <location>
        <begin position="1"/>
        <end position="34"/>
    </location>
</feature>
<comment type="caution">
    <text evidence="4">The sequence shown here is derived from an EMBL/GenBank/DDBJ whole genome shotgun (WGS) entry which is preliminary data.</text>
</comment>
<feature type="domain" description="Terminase large subunit gp17-like C-terminal" evidence="3">
    <location>
        <begin position="435"/>
        <end position="525"/>
    </location>
</feature>
<dbReference type="Gene3D" id="3.30.420.240">
    <property type="match status" value="1"/>
</dbReference>
<dbReference type="AlphaFoldDB" id="A0A9X0L4H0"/>
<feature type="compositionally biased region" description="Polar residues" evidence="2">
    <location>
        <begin position="1"/>
        <end position="12"/>
    </location>
</feature>
<dbReference type="EMBL" id="LNAL01000007">
    <property type="protein sequence ID" value="KUG07432.1"/>
    <property type="molecule type" value="Genomic_DNA"/>
</dbReference>
<dbReference type="InterPro" id="IPR035421">
    <property type="entry name" value="Terminase_6C"/>
</dbReference>
<keyword evidence="5" id="KW-1185">Reference proteome</keyword>
<dbReference type="NCBIfam" id="TIGR01630">
    <property type="entry name" value="psiM2_ORF9"/>
    <property type="match status" value="1"/>
</dbReference>
<feature type="compositionally biased region" description="Basic residues" evidence="2">
    <location>
        <begin position="20"/>
        <end position="31"/>
    </location>
</feature>
<dbReference type="Pfam" id="PF17289">
    <property type="entry name" value="Terminase_6C"/>
    <property type="match status" value="1"/>
</dbReference>
<evidence type="ECO:0000259" key="3">
    <source>
        <dbReference type="Pfam" id="PF17289"/>
    </source>
</evidence>
<name>A0A9X0L4H0_SOLP1</name>
<evidence type="ECO:0000256" key="2">
    <source>
        <dbReference type="SAM" id="MobiDB-lite"/>
    </source>
</evidence>
<proteinExistence type="predicted"/>
<evidence type="ECO:0000313" key="5">
    <source>
        <dbReference type="Proteomes" id="UP000054223"/>
    </source>
</evidence>
<evidence type="ECO:0000256" key="1">
    <source>
        <dbReference type="ARBA" id="ARBA00022612"/>
    </source>
</evidence>
<reference evidence="4 5" key="1">
    <citation type="submission" date="2015-11" db="EMBL/GenBank/DDBJ databases">
        <title>Solirubrum puertoriconensis gen. nov. an environmental bacteria isolated in Puerto Rico.</title>
        <authorList>
            <person name="Cuebas-Irizarry M.F."/>
            <person name="Montalvo-Rodriguez R."/>
        </authorList>
    </citation>
    <scope>NUCLEOTIDE SEQUENCE [LARGE SCALE GENOMIC DNA]</scope>
    <source>
        <strain evidence="4 5">MC1A</strain>
    </source>
</reference>
<keyword evidence="1" id="KW-1188">Viral release from host cell</keyword>
<evidence type="ECO:0000313" key="4">
    <source>
        <dbReference type="EMBL" id="KUG07432.1"/>
    </source>
</evidence>
<accession>A0A9X0L4H0</accession>
<sequence>MSDITENLSNEPQVVEQHKPKNKGGRPRKVKPQVNPLAEDPDLLLNLQRVLYRKSYWEFFKAAFSYAEGQNFQEGAWYQRFLCDELQEVGLKLAQGLPRDRHLIVNIPPRSAKSYIFSVFFPVWLWLHNPSLRILTVTHTEGLAADLVSYSANIIKSGWFQRLYGQEFKLTTHNYAEIGNDKGGFRKAFGVNSDSITGNNADLVLCDDLMSSKMADSNAKREEAIQQFQKAIYTRLDNKQVGVIINIQQRLHVQDMTGFLLEKQPQRWRLIKLPSEAKSEHDVSPRDWFQYYDLDDSRDDGTRLIWDSPGRFSRDDLDEQKEMMGSRVYAQQHLQTPRDTEGGMFKADWMRPNIITQGEFEAKVNGRGLEWQLFVDGAETANPKNDATCYLLCARLDNQLFVKDVRWVRKEPADLVRDLVTYLRSYDLTTTPIRRCFIEKKSVGSSLLSLVKAQDVNTPVLPLDPAGVSKAGRALKAVPFVEGGRLWLLKGAWNDEFIDEVTAFTDGTGKGHDDALDALVYAILNARQSSFYYAVV</sequence>
<dbReference type="Proteomes" id="UP000054223">
    <property type="component" value="Unassembled WGS sequence"/>
</dbReference>
<dbReference type="OrthoDB" id="9771580at2"/>